<dbReference type="GO" id="GO:0005730">
    <property type="term" value="C:nucleolus"/>
    <property type="evidence" value="ECO:0007669"/>
    <property type="project" value="UniProtKB-SubCell"/>
</dbReference>
<dbReference type="InterPro" id="IPR035979">
    <property type="entry name" value="RBD_domain_sf"/>
</dbReference>
<dbReference type="SMART" id="SM00360">
    <property type="entry name" value="RRM"/>
    <property type="match status" value="1"/>
</dbReference>
<evidence type="ECO:0000259" key="6">
    <source>
        <dbReference type="PROSITE" id="PS50102"/>
    </source>
</evidence>
<evidence type="ECO:0000313" key="8">
    <source>
        <dbReference type="Proteomes" id="UP001360560"/>
    </source>
</evidence>
<dbReference type="PROSITE" id="PS50102">
    <property type="entry name" value="RRM"/>
    <property type="match status" value="1"/>
</dbReference>
<dbReference type="PANTHER" id="PTHR46754">
    <property type="entry name" value="MKI67 FHA DOMAIN-INTERACTING NUCLEOLAR PHOSPHOPROTEIN"/>
    <property type="match status" value="1"/>
</dbReference>
<comment type="caution">
    <text evidence="7">The sequence shown here is derived from an EMBL/GenBank/DDBJ whole genome shotgun (WGS) entry which is preliminary data.</text>
</comment>
<evidence type="ECO:0000313" key="7">
    <source>
        <dbReference type="EMBL" id="GMM33210.1"/>
    </source>
</evidence>
<dbReference type="Proteomes" id="UP001360560">
    <property type="component" value="Unassembled WGS sequence"/>
</dbReference>
<reference evidence="7 8" key="1">
    <citation type="journal article" date="2023" name="Elife">
        <title>Identification of key yeast species and microbe-microbe interactions impacting larval growth of Drosophila in the wild.</title>
        <authorList>
            <person name="Mure A."/>
            <person name="Sugiura Y."/>
            <person name="Maeda R."/>
            <person name="Honda K."/>
            <person name="Sakurai N."/>
            <person name="Takahashi Y."/>
            <person name="Watada M."/>
            <person name="Katoh T."/>
            <person name="Gotoh A."/>
            <person name="Gotoh Y."/>
            <person name="Taniguchi I."/>
            <person name="Nakamura K."/>
            <person name="Hayashi T."/>
            <person name="Katayama T."/>
            <person name="Uemura T."/>
            <person name="Hattori Y."/>
        </authorList>
    </citation>
    <scope>NUCLEOTIDE SEQUENCE [LARGE SCALE GENOMIC DNA]</scope>
    <source>
        <strain evidence="7 8">SC-9</strain>
    </source>
</reference>
<dbReference type="Gene3D" id="3.30.70.330">
    <property type="match status" value="1"/>
</dbReference>
<accession>A0AAV5QFH4</accession>
<gene>
    <name evidence="7" type="ORF">DASC09_005350</name>
</gene>
<dbReference type="SUPFAM" id="SSF54928">
    <property type="entry name" value="RNA-binding domain, RBD"/>
    <property type="match status" value="1"/>
</dbReference>
<feature type="compositionally biased region" description="Acidic residues" evidence="5">
    <location>
        <begin position="47"/>
        <end position="95"/>
    </location>
</feature>
<dbReference type="InterPro" id="IPR012677">
    <property type="entry name" value="Nucleotide-bd_a/b_plait_sf"/>
</dbReference>
<keyword evidence="8" id="KW-1185">Reference proteome</keyword>
<keyword evidence="3" id="KW-0539">Nucleus</keyword>
<feature type="compositionally biased region" description="Low complexity" evidence="5">
    <location>
        <begin position="8"/>
        <end position="18"/>
    </location>
</feature>
<evidence type="ECO:0000256" key="5">
    <source>
        <dbReference type="SAM" id="MobiDB-lite"/>
    </source>
</evidence>
<evidence type="ECO:0000256" key="3">
    <source>
        <dbReference type="ARBA" id="ARBA00023242"/>
    </source>
</evidence>
<comment type="subcellular location">
    <subcellularLocation>
        <location evidence="1">Nucleus</location>
        <location evidence="1">Nucleolus</location>
    </subcellularLocation>
</comment>
<evidence type="ECO:0000256" key="1">
    <source>
        <dbReference type="ARBA" id="ARBA00004604"/>
    </source>
</evidence>
<name>A0AAV5QFH4_9ASCO</name>
<evidence type="ECO:0000256" key="4">
    <source>
        <dbReference type="PROSITE-ProRule" id="PRU00176"/>
    </source>
</evidence>
<dbReference type="AlphaFoldDB" id="A0AAV5QFH4"/>
<dbReference type="EMBL" id="BTFZ01000001">
    <property type="protein sequence ID" value="GMM33210.1"/>
    <property type="molecule type" value="Genomic_DNA"/>
</dbReference>
<dbReference type="InterPro" id="IPR000504">
    <property type="entry name" value="RRM_dom"/>
</dbReference>
<feature type="region of interest" description="Disordered" evidence="5">
    <location>
        <begin position="1"/>
        <end position="116"/>
    </location>
</feature>
<protein>
    <submittedName>
        <fullName evidence="7">rRNA-binding ribosome biosynthesis protein</fullName>
    </submittedName>
</protein>
<evidence type="ECO:0000256" key="2">
    <source>
        <dbReference type="ARBA" id="ARBA00022884"/>
    </source>
</evidence>
<feature type="domain" description="RRM" evidence="6">
    <location>
        <begin position="132"/>
        <end position="210"/>
    </location>
</feature>
<dbReference type="Pfam" id="PF00076">
    <property type="entry name" value="RRM_1"/>
    <property type="match status" value="1"/>
</dbReference>
<sequence length="280" mass="32356">MAKKSQVKKQQTGAATKKTTVKKTAKVTQAEPVEDELNQDTLKLQESSDEEEEGEGNDEDFGGFSSTDDEKDDEEEEDDDDNEESGDDEEEESEEQQPPQKKKNTTKHEVKKPVKKTTQATTIANIEKYKRGIMYIGRLPKQVEEKDLKRYFKQFGQLLNVRIARNRKTGASKHYGFIEFQNYEVAKIAQDTMNNYLLFGHLLKCELVDSSNESAEKYLGLFKTKNKTFKKIPWAKISKHKFEKSKTDVKWKQLKKQHDDKAKARLDKLKDAGFNFDLVK</sequence>
<keyword evidence="2 4" id="KW-0694">RNA-binding</keyword>
<dbReference type="GeneID" id="90071189"/>
<proteinExistence type="predicted"/>
<dbReference type="CDD" id="cd12307">
    <property type="entry name" value="RRM_NIFK_like"/>
    <property type="match status" value="1"/>
</dbReference>
<dbReference type="GO" id="GO:0003723">
    <property type="term" value="F:RNA binding"/>
    <property type="evidence" value="ECO:0007669"/>
    <property type="project" value="UniProtKB-UniRule"/>
</dbReference>
<dbReference type="RefSeq" id="XP_064850210.1">
    <property type="nucleotide sequence ID" value="XM_064994138.1"/>
</dbReference>
<organism evidence="7 8">
    <name type="scientific">Saccharomycopsis crataegensis</name>
    <dbReference type="NCBI Taxonomy" id="43959"/>
    <lineage>
        <taxon>Eukaryota</taxon>
        <taxon>Fungi</taxon>
        <taxon>Dikarya</taxon>
        <taxon>Ascomycota</taxon>
        <taxon>Saccharomycotina</taxon>
        <taxon>Saccharomycetes</taxon>
        <taxon>Saccharomycopsidaceae</taxon>
        <taxon>Saccharomycopsis</taxon>
    </lineage>
</organism>